<dbReference type="RefSeq" id="WP_138193882.1">
    <property type="nucleotide sequence ID" value="NZ_VCIW01000005.1"/>
</dbReference>
<dbReference type="InterPro" id="IPR020084">
    <property type="entry name" value="NUDIX_hydrolase_CS"/>
</dbReference>
<dbReference type="OrthoDB" id="9787476at2"/>
<evidence type="ECO:0000313" key="5">
    <source>
        <dbReference type="EMBL" id="TLS52225.1"/>
    </source>
</evidence>
<dbReference type="Proteomes" id="UP000309676">
    <property type="component" value="Unassembled WGS sequence"/>
</dbReference>
<dbReference type="EMBL" id="VCIW01000005">
    <property type="protein sequence ID" value="TLS52225.1"/>
    <property type="molecule type" value="Genomic_DNA"/>
</dbReference>
<reference evidence="5 6" key="1">
    <citation type="submission" date="2019-05" db="EMBL/GenBank/DDBJ databases">
        <authorList>
            <person name="Narsing Rao M.P."/>
            <person name="Li W.J."/>
        </authorList>
    </citation>
    <scope>NUCLEOTIDE SEQUENCE [LARGE SCALE GENOMIC DNA]</scope>
    <source>
        <strain evidence="5 6">SYSU_K30003</strain>
    </source>
</reference>
<dbReference type="SUPFAM" id="SSF55811">
    <property type="entry name" value="Nudix"/>
    <property type="match status" value="1"/>
</dbReference>
<dbReference type="CDD" id="cd04677">
    <property type="entry name" value="NUDIX_Hydrolase"/>
    <property type="match status" value="1"/>
</dbReference>
<evidence type="ECO:0000256" key="2">
    <source>
        <dbReference type="ARBA" id="ARBA00022801"/>
    </source>
</evidence>
<evidence type="ECO:0000259" key="4">
    <source>
        <dbReference type="PROSITE" id="PS51462"/>
    </source>
</evidence>
<dbReference type="PANTHER" id="PTHR43046:SF2">
    <property type="entry name" value="8-OXO-DGTP DIPHOSPHATASE-RELATED"/>
    <property type="match status" value="1"/>
</dbReference>
<dbReference type="PROSITE" id="PS00893">
    <property type="entry name" value="NUDIX_BOX"/>
    <property type="match status" value="1"/>
</dbReference>
<proteinExistence type="inferred from homology"/>
<dbReference type="InterPro" id="IPR015797">
    <property type="entry name" value="NUDIX_hydrolase-like_dom_sf"/>
</dbReference>
<dbReference type="PANTHER" id="PTHR43046">
    <property type="entry name" value="GDP-MANNOSE MANNOSYL HYDROLASE"/>
    <property type="match status" value="1"/>
</dbReference>
<dbReference type="PROSITE" id="PS51462">
    <property type="entry name" value="NUDIX"/>
    <property type="match status" value="1"/>
</dbReference>
<dbReference type="GO" id="GO:0016787">
    <property type="term" value="F:hydrolase activity"/>
    <property type="evidence" value="ECO:0007669"/>
    <property type="project" value="UniProtKB-KW"/>
</dbReference>
<evidence type="ECO:0000256" key="3">
    <source>
        <dbReference type="RuleBase" id="RU003476"/>
    </source>
</evidence>
<dbReference type="InterPro" id="IPR020476">
    <property type="entry name" value="Nudix_hydrolase"/>
</dbReference>
<gene>
    <name evidence="5" type="ORF">FE782_09620</name>
</gene>
<keyword evidence="2 3" id="KW-0378">Hydrolase</keyword>
<dbReference type="InterPro" id="IPR000086">
    <property type="entry name" value="NUDIX_hydrolase_dom"/>
</dbReference>
<protein>
    <submittedName>
        <fullName evidence="5">NUDIX hydrolase</fullName>
    </submittedName>
</protein>
<comment type="caution">
    <text evidence="5">The sequence shown here is derived from an EMBL/GenBank/DDBJ whole genome shotgun (WGS) entry which is preliminary data.</text>
</comment>
<dbReference type="Pfam" id="PF00293">
    <property type="entry name" value="NUDIX"/>
    <property type="match status" value="1"/>
</dbReference>
<comment type="similarity">
    <text evidence="3">Belongs to the Nudix hydrolase family.</text>
</comment>
<keyword evidence="6" id="KW-1185">Reference proteome</keyword>
<evidence type="ECO:0000256" key="1">
    <source>
        <dbReference type="ARBA" id="ARBA00001946"/>
    </source>
</evidence>
<comment type="cofactor">
    <cofactor evidence="1">
        <name>Mg(2+)</name>
        <dbReference type="ChEBI" id="CHEBI:18420"/>
    </cofactor>
</comment>
<sequence>MAEYYKEVRKLVGHRPLLLPGATVVIANADGEVLLQSRHDGTWGLPGGLMELGESFEETARREVYEETGLTLGELSLVDVFSGKAYYRKIANGDEFYAVTALFKTDQYSGSLKVDHGETRDLRFFDLDRLPQPIGQGYVEHLEVYRNGRRRTT</sequence>
<name>A0A5R9GKJ6_9BACL</name>
<feature type="domain" description="Nudix hydrolase" evidence="4">
    <location>
        <begin position="17"/>
        <end position="153"/>
    </location>
</feature>
<dbReference type="PRINTS" id="PR00502">
    <property type="entry name" value="NUDIXFAMILY"/>
</dbReference>
<evidence type="ECO:0000313" key="6">
    <source>
        <dbReference type="Proteomes" id="UP000309676"/>
    </source>
</evidence>
<dbReference type="Gene3D" id="3.90.79.10">
    <property type="entry name" value="Nucleoside Triphosphate Pyrophosphohydrolase"/>
    <property type="match status" value="1"/>
</dbReference>
<accession>A0A5R9GKJ6</accession>
<dbReference type="AlphaFoldDB" id="A0A5R9GKJ6"/>
<organism evidence="5 6">
    <name type="scientific">Paenibacillus antri</name>
    <dbReference type="NCBI Taxonomy" id="2582848"/>
    <lineage>
        <taxon>Bacteria</taxon>
        <taxon>Bacillati</taxon>
        <taxon>Bacillota</taxon>
        <taxon>Bacilli</taxon>
        <taxon>Bacillales</taxon>
        <taxon>Paenibacillaceae</taxon>
        <taxon>Paenibacillus</taxon>
    </lineage>
</organism>